<evidence type="ECO:0000313" key="5">
    <source>
        <dbReference type="Proteomes" id="UP000253961"/>
    </source>
</evidence>
<sequence>MNIKTLSCIIVDDEAFSIELLSDRISSFKNLKIVKTFTNPLEALAEIGSATEIDILFIDIDMPDLSGLNLAEKVRHKVKYIIFTTAYPQFALEAFGVKAYDYLLKPIDNLKFIESIGRLITLANDSVSTANKKDDFIFIKGDLKGKYIKLMPEEIVLIYTRSHMVFIETTKGQFKTNDTIRNVESKLLPSDKRFLRVHQSNIINVDKILKIEGNTIYLDYKWEVPIGENYKKIVMEFVKEKLLNPGSANRDSTT</sequence>
<reference evidence="4 5" key="1">
    <citation type="submission" date="2018-07" db="EMBL/GenBank/DDBJ databases">
        <title>Pedobacter sp. nov., isolated from soil.</title>
        <authorList>
            <person name="Zhou L.Y."/>
            <person name="Du Z.J."/>
        </authorList>
    </citation>
    <scope>NUCLEOTIDE SEQUENCE [LARGE SCALE GENOMIC DNA]</scope>
    <source>
        <strain evidence="4 5">JDX94</strain>
    </source>
</reference>
<dbReference type="InterPro" id="IPR007492">
    <property type="entry name" value="LytTR_DNA-bd_dom"/>
</dbReference>
<keyword evidence="5" id="KW-1185">Reference proteome</keyword>
<dbReference type="Gene3D" id="2.40.50.1020">
    <property type="entry name" value="LytTr DNA-binding domain"/>
    <property type="match status" value="1"/>
</dbReference>
<dbReference type="Proteomes" id="UP000253961">
    <property type="component" value="Unassembled WGS sequence"/>
</dbReference>
<evidence type="ECO:0000256" key="1">
    <source>
        <dbReference type="PROSITE-ProRule" id="PRU00169"/>
    </source>
</evidence>
<accession>A0A369PXI4</accession>
<dbReference type="InterPro" id="IPR001789">
    <property type="entry name" value="Sig_transdc_resp-reg_receiver"/>
</dbReference>
<dbReference type="PROSITE" id="PS50930">
    <property type="entry name" value="HTH_LYTTR"/>
    <property type="match status" value="1"/>
</dbReference>
<dbReference type="SMART" id="SM00850">
    <property type="entry name" value="LytTR"/>
    <property type="match status" value="1"/>
</dbReference>
<name>A0A369PXI4_9SPHI</name>
<keyword evidence="4" id="KW-0238">DNA-binding</keyword>
<dbReference type="Gene3D" id="3.40.50.2300">
    <property type="match status" value="1"/>
</dbReference>
<dbReference type="InterPro" id="IPR046947">
    <property type="entry name" value="LytR-like"/>
</dbReference>
<dbReference type="InterPro" id="IPR011006">
    <property type="entry name" value="CheY-like_superfamily"/>
</dbReference>
<feature type="domain" description="HTH LytTR-type" evidence="3">
    <location>
        <begin position="139"/>
        <end position="212"/>
    </location>
</feature>
<dbReference type="PANTHER" id="PTHR37299">
    <property type="entry name" value="TRANSCRIPTIONAL REGULATOR-RELATED"/>
    <property type="match status" value="1"/>
</dbReference>
<feature type="modified residue" description="4-aspartylphosphate" evidence="1">
    <location>
        <position position="59"/>
    </location>
</feature>
<comment type="caution">
    <text evidence="4">The sequence shown here is derived from an EMBL/GenBank/DDBJ whole genome shotgun (WGS) entry which is preliminary data.</text>
</comment>
<dbReference type="Pfam" id="PF04397">
    <property type="entry name" value="LytTR"/>
    <property type="match status" value="1"/>
</dbReference>
<protein>
    <submittedName>
        <fullName evidence="4">DNA-binding response regulator</fullName>
    </submittedName>
</protein>
<evidence type="ECO:0000259" key="2">
    <source>
        <dbReference type="PROSITE" id="PS50110"/>
    </source>
</evidence>
<dbReference type="PANTHER" id="PTHR37299:SF1">
    <property type="entry name" value="STAGE 0 SPORULATION PROTEIN A HOMOLOG"/>
    <property type="match status" value="1"/>
</dbReference>
<dbReference type="RefSeq" id="WP_115404069.1">
    <property type="nucleotide sequence ID" value="NZ_QPKV01000007.1"/>
</dbReference>
<dbReference type="SUPFAM" id="SSF52172">
    <property type="entry name" value="CheY-like"/>
    <property type="match status" value="1"/>
</dbReference>
<dbReference type="AlphaFoldDB" id="A0A369PXI4"/>
<dbReference type="GO" id="GO:0000156">
    <property type="term" value="F:phosphorelay response regulator activity"/>
    <property type="evidence" value="ECO:0007669"/>
    <property type="project" value="InterPro"/>
</dbReference>
<dbReference type="PROSITE" id="PS50110">
    <property type="entry name" value="RESPONSE_REGULATORY"/>
    <property type="match status" value="1"/>
</dbReference>
<keyword evidence="1" id="KW-0597">Phosphoprotein</keyword>
<dbReference type="Pfam" id="PF00072">
    <property type="entry name" value="Response_reg"/>
    <property type="match status" value="1"/>
</dbReference>
<evidence type="ECO:0000259" key="3">
    <source>
        <dbReference type="PROSITE" id="PS50930"/>
    </source>
</evidence>
<feature type="domain" description="Response regulatory" evidence="2">
    <location>
        <begin position="7"/>
        <end position="120"/>
    </location>
</feature>
<gene>
    <name evidence="4" type="ORF">DU508_17555</name>
</gene>
<dbReference type="SMART" id="SM00448">
    <property type="entry name" value="REC"/>
    <property type="match status" value="1"/>
</dbReference>
<dbReference type="GO" id="GO:0003677">
    <property type="term" value="F:DNA binding"/>
    <property type="evidence" value="ECO:0007669"/>
    <property type="project" value="UniProtKB-KW"/>
</dbReference>
<proteinExistence type="predicted"/>
<dbReference type="OrthoDB" id="1116664at2"/>
<organism evidence="4 5">
    <name type="scientific">Pedobacter chinensis</name>
    <dbReference type="NCBI Taxonomy" id="2282421"/>
    <lineage>
        <taxon>Bacteria</taxon>
        <taxon>Pseudomonadati</taxon>
        <taxon>Bacteroidota</taxon>
        <taxon>Sphingobacteriia</taxon>
        <taxon>Sphingobacteriales</taxon>
        <taxon>Sphingobacteriaceae</taxon>
        <taxon>Pedobacter</taxon>
    </lineage>
</organism>
<evidence type="ECO:0000313" key="4">
    <source>
        <dbReference type="EMBL" id="RDC55379.1"/>
    </source>
</evidence>
<dbReference type="EMBL" id="QPKV01000007">
    <property type="protein sequence ID" value="RDC55379.1"/>
    <property type="molecule type" value="Genomic_DNA"/>
</dbReference>